<name>X1DHB3_9ZZZZ</name>
<evidence type="ECO:0000259" key="1">
    <source>
        <dbReference type="Pfam" id="PF07796"/>
    </source>
</evidence>
<comment type="caution">
    <text evidence="2">The sequence shown here is derived from an EMBL/GenBank/DDBJ whole genome shotgun (WGS) entry which is preliminary data.</text>
</comment>
<dbReference type="EMBL" id="BART01026348">
    <property type="protein sequence ID" value="GAG95821.1"/>
    <property type="molecule type" value="Genomic_DNA"/>
</dbReference>
<reference evidence="2" key="1">
    <citation type="journal article" date="2014" name="Front. Microbiol.">
        <title>High frequency of phylogenetically diverse reductive dehalogenase-homologous genes in deep subseafloor sedimentary metagenomes.</title>
        <authorList>
            <person name="Kawai M."/>
            <person name="Futagami T."/>
            <person name="Toyoda A."/>
            <person name="Takaki Y."/>
            <person name="Nishi S."/>
            <person name="Hori S."/>
            <person name="Arai W."/>
            <person name="Tsubouchi T."/>
            <person name="Morono Y."/>
            <person name="Uchiyama I."/>
            <person name="Ito T."/>
            <person name="Fujiyama A."/>
            <person name="Inagaki F."/>
            <person name="Takami H."/>
        </authorList>
    </citation>
    <scope>NUCLEOTIDE SEQUENCE</scope>
    <source>
        <strain evidence="2">Expedition CK06-06</strain>
    </source>
</reference>
<evidence type="ECO:0000313" key="2">
    <source>
        <dbReference type="EMBL" id="GAG95821.1"/>
    </source>
</evidence>
<protein>
    <recommendedName>
        <fullName evidence="1">DUF1638 domain-containing protein</fullName>
    </recommendedName>
</protein>
<dbReference type="InterPro" id="IPR012437">
    <property type="entry name" value="DUF1638"/>
</dbReference>
<gene>
    <name evidence="2" type="ORF">S01H4_47027</name>
</gene>
<sequence length="118" mass="13317">MKHYLALTCEAMARSLYASAATSQNIISVRLFTQGLHNTPKKLRSILQEEIDALETDQYDAILLVYGMCGTSTVGLTARRTPLVIPRAHDCISLYLGSGQRYQEEFDRHPGTYWYSVD</sequence>
<organism evidence="2">
    <name type="scientific">marine sediment metagenome</name>
    <dbReference type="NCBI Taxonomy" id="412755"/>
    <lineage>
        <taxon>unclassified sequences</taxon>
        <taxon>metagenomes</taxon>
        <taxon>ecological metagenomes</taxon>
    </lineage>
</organism>
<accession>X1DHB3</accession>
<dbReference type="Pfam" id="PF07796">
    <property type="entry name" value="DUF1638"/>
    <property type="match status" value="1"/>
</dbReference>
<proteinExistence type="predicted"/>
<feature type="non-terminal residue" evidence="2">
    <location>
        <position position="118"/>
    </location>
</feature>
<feature type="domain" description="DUF1638" evidence="1">
    <location>
        <begin position="33"/>
        <end position="115"/>
    </location>
</feature>
<dbReference type="AlphaFoldDB" id="X1DHB3"/>